<reference evidence="1" key="1">
    <citation type="submission" date="2018-08" db="EMBL/GenBank/DDBJ databases">
        <title>Murine metabolic-syndrome-specific gut microbial biobank.</title>
        <authorList>
            <person name="Liu C."/>
        </authorList>
    </citation>
    <scope>NUCLEOTIDE SEQUENCE [LARGE SCALE GENOMIC DNA]</scope>
    <source>
        <strain evidence="1">Z82</strain>
    </source>
</reference>
<accession>A0A7C9JIH7</accession>
<proteinExistence type="predicted"/>
<organism evidence="1">
    <name type="scientific">Muribaculaceae bacterium Z82</name>
    <dbReference type="NCBI Taxonomy" id="2304548"/>
    <lineage>
        <taxon>Bacteria</taxon>
        <taxon>Pseudomonadati</taxon>
        <taxon>Bacteroidota</taxon>
        <taxon>Bacteroidia</taxon>
        <taxon>Bacteroidales</taxon>
        <taxon>Muribaculaceae</taxon>
    </lineage>
</organism>
<dbReference type="AlphaFoldDB" id="A0A7C9JIH7"/>
<dbReference type="EMBL" id="QWKH01000007">
    <property type="protein sequence ID" value="NBI33822.1"/>
    <property type="molecule type" value="Genomic_DNA"/>
</dbReference>
<gene>
    <name evidence="1" type="ORF">D1639_01975</name>
</gene>
<comment type="caution">
    <text evidence="1">The sequence shown here is derived from an EMBL/GenBank/DDBJ whole genome shotgun (WGS) entry which is preliminary data.</text>
</comment>
<protein>
    <submittedName>
        <fullName evidence="1">Uncharacterized protein</fullName>
    </submittedName>
</protein>
<name>A0A7C9JIH7_9BACT</name>
<sequence>MRAVCRGWPDFVDRLIDCCAEKVKADHLLTRTQSDFVRAHAKVASRQEFFDYLEKQHGLAYDELQLE</sequence>
<evidence type="ECO:0000313" key="1">
    <source>
        <dbReference type="EMBL" id="NBI33822.1"/>
    </source>
</evidence>